<comment type="caution">
    <text evidence="1">The sequence shown here is derived from an EMBL/GenBank/DDBJ whole genome shotgun (WGS) entry which is preliminary data.</text>
</comment>
<dbReference type="InterPro" id="IPR032675">
    <property type="entry name" value="LRR_dom_sf"/>
</dbReference>
<dbReference type="Gene3D" id="3.80.10.10">
    <property type="entry name" value="Ribonuclease Inhibitor"/>
    <property type="match status" value="1"/>
</dbReference>
<dbReference type="Proteomes" id="UP001215598">
    <property type="component" value="Unassembled WGS sequence"/>
</dbReference>
<evidence type="ECO:0000313" key="2">
    <source>
        <dbReference type="Proteomes" id="UP001215598"/>
    </source>
</evidence>
<sequence>MYKGDARLEGKKSPHLRHLNMDFPLELQDRIIDHLYDEKHALGTCGLVNKTWLRSSRHHLFSLVAVRDLTCEAFVSLLNSPLATFTHSIKTLAIRQTVDLDLEATALLDDVIPEFSPLPALRCFRLAHLAWEGVTASTADYLTASFANITELDLQMVVFRDPHQLAVLVSRFPLLEKVSLQPVFLDDGAAVQVSESHHPEIPRSLTHVRLNFINSSTHDPLKSTHLWLEGTSNNPSPVRKLELGFVAGLAAQSLPSLGKLLRVLGPNLHDLDLKLTHLVTADDIKSHIDLSENTDLKNLTIHLGLRRFRLGAGSQRPHAPWAILSAARSPISTLAIVLTLDAIELLDNLDWAHLNAVLERKHHLLALQRLHFMVHCSEVMTAAVEAAIRGRVTRASGGRGIVDISFLQPSRVFIRG</sequence>
<evidence type="ECO:0008006" key="3">
    <source>
        <dbReference type="Google" id="ProtNLM"/>
    </source>
</evidence>
<accession>A0AAD7H692</accession>
<dbReference type="EMBL" id="JARKIB010000352">
    <property type="protein sequence ID" value="KAJ7713042.1"/>
    <property type="molecule type" value="Genomic_DNA"/>
</dbReference>
<organism evidence="1 2">
    <name type="scientific">Mycena metata</name>
    <dbReference type="NCBI Taxonomy" id="1033252"/>
    <lineage>
        <taxon>Eukaryota</taxon>
        <taxon>Fungi</taxon>
        <taxon>Dikarya</taxon>
        <taxon>Basidiomycota</taxon>
        <taxon>Agaricomycotina</taxon>
        <taxon>Agaricomycetes</taxon>
        <taxon>Agaricomycetidae</taxon>
        <taxon>Agaricales</taxon>
        <taxon>Marasmiineae</taxon>
        <taxon>Mycenaceae</taxon>
        <taxon>Mycena</taxon>
    </lineage>
</organism>
<proteinExistence type="predicted"/>
<dbReference type="SUPFAM" id="SSF52047">
    <property type="entry name" value="RNI-like"/>
    <property type="match status" value="1"/>
</dbReference>
<name>A0AAD7H692_9AGAR</name>
<keyword evidence="2" id="KW-1185">Reference proteome</keyword>
<protein>
    <recommendedName>
        <fullName evidence="3">F-box domain-containing protein</fullName>
    </recommendedName>
</protein>
<reference evidence="1" key="1">
    <citation type="submission" date="2023-03" db="EMBL/GenBank/DDBJ databases">
        <title>Massive genome expansion in bonnet fungi (Mycena s.s.) driven by repeated elements and novel gene families across ecological guilds.</title>
        <authorList>
            <consortium name="Lawrence Berkeley National Laboratory"/>
            <person name="Harder C.B."/>
            <person name="Miyauchi S."/>
            <person name="Viragh M."/>
            <person name="Kuo A."/>
            <person name="Thoen E."/>
            <person name="Andreopoulos B."/>
            <person name="Lu D."/>
            <person name="Skrede I."/>
            <person name="Drula E."/>
            <person name="Henrissat B."/>
            <person name="Morin E."/>
            <person name="Kohler A."/>
            <person name="Barry K."/>
            <person name="LaButti K."/>
            <person name="Morin E."/>
            <person name="Salamov A."/>
            <person name="Lipzen A."/>
            <person name="Mereny Z."/>
            <person name="Hegedus B."/>
            <person name="Baldrian P."/>
            <person name="Stursova M."/>
            <person name="Weitz H."/>
            <person name="Taylor A."/>
            <person name="Grigoriev I.V."/>
            <person name="Nagy L.G."/>
            <person name="Martin F."/>
            <person name="Kauserud H."/>
        </authorList>
    </citation>
    <scope>NUCLEOTIDE SEQUENCE</scope>
    <source>
        <strain evidence="1">CBHHK182m</strain>
    </source>
</reference>
<gene>
    <name evidence="1" type="ORF">B0H16DRAFT_1622951</name>
</gene>
<dbReference type="AlphaFoldDB" id="A0AAD7H692"/>
<evidence type="ECO:0000313" key="1">
    <source>
        <dbReference type="EMBL" id="KAJ7713042.1"/>
    </source>
</evidence>